<dbReference type="GO" id="GO:0009251">
    <property type="term" value="P:glucan catabolic process"/>
    <property type="evidence" value="ECO:0007669"/>
    <property type="project" value="TreeGrafter"/>
</dbReference>
<comment type="catalytic activity">
    <reaction evidence="1">
        <text>Hydrolysis of terminal, non-reducing beta-D-glucosyl residues with release of beta-D-glucose.</text>
        <dbReference type="EC" id="3.2.1.21"/>
    </reaction>
</comment>
<dbReference type="SUPFAM" id="SSF52279">
    <property type="entry name" value="Beta-D-glucan exohydrolase, C-terminal domain"/>
    <property type="match status" value="1"/>
</dbReference>
<dbReference type="InterPro" id="IPR002772">
    <property type="entry name" value="Glyco_hydro_3_C"/>
</dbReference>
<proteinExistence type="inferred from homology"/>
<dbReference type="InterPro" id="IPR017853">
    <property type="entry name" value="GH"/>
</dbReference>
<dbReference type="InterPro" id="IPR051915">
    <property type="entry name" value="Cellulose_Degrad_GH3"/>
</dbReference>
<evidence type="ECO:0000259" key="8">
    <source>
        <dbReference type="Pfam" id="PF01915"/>
    </source>
</evidence>
<dbReference type="Pfam" id="PF01915">
    <property type="entry name" value="Glyco_hydro_3_C"/>
    <property type="match status" value="1"/>
</dbReference>
<evidence type="ECO:0000256" key="2">
    <source>
        <dbReference type="ARBA" id="ARBA00005336"/>
    </source>
</evidence>
<keyword evidence="4" id="KW-0732">Signal</keyword>
<evidence type="ECO:0000256" key="7">
    <source>
        <dbReference type="SAM" id="MobiDB-lite"/>
    </source>
</evidence>
<dbReference type="Gene3D" id="3.20.20.300">
    <property type="entry name" value="Glycoside hydrolase, family 3, N-terminal domain"/>
    <property type="match status" value="1"/>
</dbReference>
<dbReference type="InterPro" id="IPR036881">
    <property type="entry name" value="Glyco_hydro_3_C_sf"/>
</dbReference>
<evidence type="ECO:0000256" key="4">
    <source>
        <dbReference type="ARBA" id="ARBA00022729"/>
    </source>
</evidence>
<evidence type="ECO:0000256" key="5">
    <source>
        <dbReference type="ARBA" id="ARBA00022801"/>
    </source>
</evidence>
<keyword evidence="6" id="KW-0326">Glycosidase</keyword>
<evidence type="ECO:0000313" key="9">
    <source>
        <dbReference type="EMBL" id="KAK0602177.1"/>
    </source>
</evidence>
<dbReference type="GO" id="GO:0008422">
    <property type="term" value="F:beta-glucosidase activity"/>
    <property type="evidence" value="ECO:0007669"/>
    <property type="project" value="UniProtKB-EC"/>
</dbReference>
<dbReference type="AlphaFoldDB" id="A0AA39T6R5"/>
<dbReference type="PANTHER" id="PTHR30620">
    <property type="entry name" value="PERIPLASMIC BETA-GLUCOSIDASE-RELATED"/>
    <property type="match status" value="1"/>
</dbReference>
<dbReference type="InterPro" id="IPR036962">
    <property type="entry name" value="Glyco_hydro_3_N_sf"/>
</dbReference>
<gene>
    <name evidence="9" type="ORF">LWI29_031095</name>
</gene>
<comment type="similarity">
    <text evidence="2">Belongs to the glycosyl hydrolase 3 family.</text>
</comment>
<evidence type="ECO:0000313" key="10">
    <source>
        <dbReference type="Proteomes" id="UP001168877"/>
    </source>
</evidence>
<evidence type="ECO:0000256" key="3">
    <source>
        <dbReference type="ARBA" id="ARBA00012744"/>
    </source>
</evidence>
<sequence>MVGNNILYHSPQTAPTIDVRKSTSHQGVVEGSRSPSNDSKRTLDALQREYFEWRRECSSSKGICRDLVDMVNDFPNGSLSTRLWIPMIYGINAYKATIFPHNVGLGATRQVDSFISLSTLMYPPCLFAQFVCDDQSRTLNLLRGLELQLHLKLEQPAFHMFLHLVSRDPRWGRCYESYSEDHKIVQEMTEIVPGLQGDLPAGSRKGTTILTAIKNIVDPQTEVVYEENPNSNYVKSNNFSYSIIVVDVQLQPHIPLMDALVAAWLPGSEGQAVADILFRDYGFTCKLSRTWFKTVGDPHYDPLF</sequence>
<dbReference type="EC" id="3.2.1.21" evidence="3"/>
<dbReference type="PANTHER" id="PTHR30620:SF16">
    <property type="entry name" value="LYSOSOMAL BETA GLUCOSIDASE"/>
    <property type="match status" value="1"/>
</dbReference>
<keyword evidence="10" id="KW-1185">Reference proteome</keyword>
<reference evidence="9" key="1">
    <citation type="journal article" date="2022" name="Plant J.">
        <title>Strategies of tolerance reflected in two North American maple genomes.</title>
        <authorList>
            <person name="McEvoy S.L."/>
            <person name="Sezen U.U."/>
            <person name="Trouern-Trend A."/>
            <person name="McMahon S.M."/>
            <person name="Schaberg P.G."/>
            <person name="Yang J."/>
            <person name="Wegrzyn J.L."/>
            <person name="Swenson N.G."/>
        </authorList>
    </citation>
    <scope>NUCLEOTIDE SEQUENCE</scope>
    <source>
        <strain evidence="9">NS2018</strain>
    </source>
</reference>
<dbReference type="Gene3D" id="3.40.50.1700">
    <property type="entry name" value="Glycoside hydrolase family 3 C-terminal domain"/>
    <property type="match status" value="1"/>
</dbReference>
<feature type="domain" description="Glycoside hydrolase family 3 C-terminal" evidence="8">
    <location>
        <begin position="251"/>
        <end position="298"/>
    </location>
</feature>
<protein>
    <recommendedName>
        <fullName evidence="3">beta-glucosidase</fullName>
        <ecNumber evidence="3">3.2.1.21</ecNumber>
    </recommendedName>
</protein>
<dbReference type="Proteomes" id="UP001168877">
    <property type="component" value="Unassembled WGS sequence"/>
</dbReference>
<reference evidence="9" key="2">
    <citation type="submission" date="2023-06" db="EMBL/GenBank/DDBJ databases">
        <authorList>
            <person name="Swenson N.G."/>
            <person name="Wegrzyn J.L."/>
            <person name="Mcevoy S.L."/>
        </authorList>
    </citation>
    <scope>NUCLEOTIDE SEQUENCE</scope>
    <source>
        <strain evidence="9">NS2018</strain>
        <tissue evidence="9">Leaf</tissue>
    </source>
</reference>
<keyword evidence="5" id="KW-0378">Hydrolase</keyword>
<organism evidence="9 10">
    <name type="scientific">Acer saccharum</name>
    <name type="common">Sugar maple</name>
    <dbReference type="NCBI Taxonomy" id="4024"/>
    <lineage>
        <taxon>Eukaryota</taxon>
        <taxon>Viridiplantae</taxon>
        <taxon>Streptophyta</taxon>
        <taxon>Embryophyta</taxon>
        <taxon>Tracheophyta</taxon>
        <taxon>Spermatophyta</taxon>
        <taxon>Magnoliopsida</taxon>
        <taxon>eudicotyledons</taxon>
        <taxon>Gunneridae</taxon>
        <taxon>Pentapetalae</taxon>
        <taxon>rosids</taxon>
        <taxon>malvids</taxon>
        <taxon>Sapindales</taxon>
        <taxon>Sapindaceae</taxon>
        <taxon>Hippocastanoideae</taxon>
        <taxon>Acereae</taxon>
        <taxon>Acer</taxon>
    </lineage>
</organism>
<dbReference type="SUPFAM" id="SSF51445">
    <property type="entry name" value="(Trans)glycosidases"/>
    <property type="match status" value="1"/>
</dbReference>
<name>A0AA39T6R5_ACESA</name>
<evidence type="ECO:0000256" key="6">
    <source>
        <dbReference type="ARBA" id="ARBA00023295"/>
    </source>
</evidence>
<accession>A0AA39T6R5</accession>
<feature type="region of interest" description="Disordered" evidence="7">
    <location>
        <begin position="20"/>
        <end position="40"/>
    </location>
</feature>
<comment type="caution">
    <text evidence="9">The sequence shown here is derived from an EMBL/GenBank/DDBJ whole genome shotgun (WGS) entry which is preliminary data.</text>
</comment>
<dbReference type="EMBL" id="JAUESC010000003">
    <property type="protein sequence ID" value="KAK0602177.1"/>
    <property type="molecule type" value="Genomic_DNA"/>
</dbReference>
<evidence type="ECO:0000256" key="1">
    <source>
        <dbReference type="ARBA" id="ARBA00000448"/>
    </source>
</evidence>